<protein>
    <submittedName>
        <fullName evidence="1">Uncharacterized protein</fullName>
    </submittedName>
</protein>
<organism evidence="1 2">
    <name type="scientific">Ancylobacter aquaticus</name>
    <dbReference type="NCBI Taxonomy" id="100"/>
    <lineage>
        <taxon>Bacteria</taxon>
        <taxon>Pseudomonadati</taxon>
        <taxon>Pseudomonadota</taxon>
        <taxon>Alphaproteobacteria</taxon>
        <taxon>Hyphomicrobiales</taxon>
        <taxon>Xanthobacteraceae</taxon>
        <taxon>Ancylobacter</taxon>
    </lineage>
</organism>
<accession>A0A4R1I863</accession>
<dbReference type="RefSeq" id="WP_131836071.1">
    <property type="nucleotide sequence ID" value="NZ_SMFY01000002.1"/>
</dbReference>
<dbReference type="EMBL" id="SMFY01000002">
    <property type="protein sequence ID" value="TCK28979.1"/>
    <property type="molecule type" value="Genomic_DNA"/>
</dbReference>
<proteinExistence type="predicted"/>
<evidence type="ECO:0000313" key="2">
    <source>
        <dbReference type="Proteomes" id="UP000295030"/>
    </source>
</evidence>
<evidence type="ECO:0000313" key="1">
    <source>
        <dbReference type="EMBL" id="TCK28979.1"/>
    </source>
</evidence>
<dbReference type="OrthoDB" id="8410897at2"/>
<reference evidence="1 2" key="1">
    <citation type="submission" date="2019-03" db="EMBL/GenBank/DDBJ databases">
        <title>Genomic Encyclopedia of Type Strains, Phase IV (KMG-IV): sequencing the most valuable type-strain genomes for metagenomic binning, comparative biology and taxonomic classification.</title>
        <authorList>
            <person name="Goeker M."/>
        </authorList>
    </citation>
    <scope>NUCLEOTIDE SEQUENCE [LARGE SCALE GENOMIC DNA]</scope>
    <source>
        <strain evidence="1 2">DSM 101</strain>
    </source>
</reference>
<gene>
    <name evidence="1" type="ORF">EV667_2996</name>
</gene>
<dbReference type="Proteomes" id="UP000295030">
    <property type="component" value="Unassembled WGS sequence"/>
</dbReference>
<name>A0A4R1I863_ANCAQ</name>
<sequence length="93" mass="10161">MSRNTAPAIAGITPTEREILEAYREWLHFEAQLLGVQLYPSLPPANAARWVPQGTLAAGFHFPESGADGHTWRDVPKPSTRAEMVLRAVGALP</sequence>
<comment type="caution">
    <text evidence="1">The sequence shown here is derived from an EMBL/GenBank/DDBJ whole genome shotgun (WGS) entry which is preliminary data.</text>
</comment>
<dbReference type="AlphaFoldDB" id="A0A4R1I863"/>
<keyword evidence="2" id="KW-1185">Reference proteome</keyword>